<dbReference type="Proteomes" id="UP000298652">
    <property type="component" value="Chromosome 4"/>
</dbReference>
<evidence type="ECO:0000313" key="3">
    <source>
        <dbReference type="Proteomes" id="UP000298652"/>
    </source>
</evidence>
<dbReference type="Gramene" id="TKW20265">
    <property type="protein sequence ID" value="TKW20265"/>
    <property type="gene ID" value="SEVIR_4G074900v2"/>
</dbReference>
<dbReference type="AlphaFoldDB" id="A0A4U6UXI8"/>
<proteinExistence type="predicted"/>
<keyword evidence="1" id="KW-1133">Transmembrane helix</keyword>
<feature type="transmembrane region" description="Helical" evidence="1">
    <location>
        <begin position="83"/>
        <end position="106"/>
    </location>
</feature>
<reference evidence="2" key="1">
    <citation type="submission" date="2019-03" db="EMBL/GenBank/DDBJ databases">
        <title>WGS assembly of Setaria viridis.</title>
        <authorList>
            <person name="Huang P."/>
            <person name="Jenkins J."/>
            <person name="Grimwood J."/>
            <person name="Barry K."/>
            <person name="Healey A."/>
            <person name="Mamidi S."/>
            <person name="Sreedasyam A."/>
            <person name="Shu S."/>
            <person name="Feldman M."/>
            <person name="Wu J."/>
            <person name="Yu Y."/>
            <person name="Chen C."/>
            <person name="Johnson J."/>
            <person name="Rokhsar D."/>
            <person name="Baxter I."/>
            <person name="Schmutz J."/>
            <person name="Brutnell T."/>
            <person name="Kellogg E."/>
        </authorList>
    </citation>
    <scope>NUCLEOTIDE SEQUENCE [LARGE SCALE GENOMIC DNA]</scope>
</reference>
<dbReference type="OMA" id="MDADHIP"/>
<organism evidence="2 3">
    <name type="scientific">Setaria viridis</name>
    <name type="common">Green bristlegrass</name>
    <name type="synonym">Setaria italica subsp. viridis</name>
    <dbReference type="NCBI Taxonomy" id="4556"/>
    <lineage>
        <taxon>Eukaryota</taxon>
        <taxon>Viridiplantae</taxon>
        <taxon>Streptophyta</taxon>
        <taxon>Embryophyta</taxon>
        <taxon>Tracheophyta</taxon>
        <taxon>Spermatophyta</taxon>
        <taxon>Magnoliopsida</taxon>
        <taxon>Liliopsida</taxon>
        <taxon>Poales</taxon>
        <taxon>Poaceae</taxon>
        <taxon>PACMAD clade</taxon>
        <taxon>Panicoideae</taxon>
        <taxon>Panicodae</taxon>
        <taxon>Paniceae</taxon>
        <taxon>Cenchrinae</taxon>
        <taxon>Setaria</taxon>
    </lineage>
</organism>
<keyword evidence="3" id="KW-1185">Reference proteome</keyword>
<keyword evidence="1" id="KW-0472">Membrane</keyword>
<gene>
    <name evidence="2" type="ORF">SEVIR_4G074900v2</name>
</gene>
<evidence type="ECO:0000256" key="1">
    <source>
        <dbReference type="SAM" id="Phobius"/>
    </source>
</evidence>
<dbReference type="EMBL" id="CM016555">
    <property type="protein sequence ID" value="TKW20265.1"/>
    <property type="molecule type" value="Genomic_DNA"/>
</dbReference>
<accession>A0A4U6UXI8</accession>
<evidence type="ECO:0000313" key="2">
    <source>
        <dbReference type="EMBL" id="TKW20265.1"/>
    </source>
</evidence>
<protein>
    <submittedName>
        <fullName evidence="2">Uncharacterized protein</fullName>
    </submittedName>
</protein>
<sequence>MDADHIPTIVLAMGAAAVGGSDTLRFLLAKAGKSLAVDVAICVFAIAAAVTPVLGTMLLARYFRGVGVARDDASAVTALGVELFQKMVHIVAVAVAFVVAACLLAASCGSSELGPSHRACSA</sequence>
<feature type="transmembrane region" description="Helical" evidence="1">
    <location>
        <begin position="35"/>
        <end position="63"/>
    </location>
</feature>
<keyword evidence="1" id="KW-0812">Transmembrane</keyword>
<feature type="transmembrane region" description="Helical" evidence="1">
    <location>
        <begin position="6"/>
        <end position="28"/>
    </location>
</feature>
<name>A0A4U6UXI8_SETVI</name>